<evidence type="ECO:0000313" key="3">
    <source>
        <dbReference type="EMBL" id="TCP56452.1"/>
    </source>
</evidence>
<comment type="caution">
    <text evidence="3">The sequence shown here is derived from an EMBL/GenBank/DDBJ whole genome shotgun (WGS) entry which is preliminary data.</text>
</comment>
<dbReference type="InterPro" id="IPR048666">
    <property type="entry name" value="RedAm-like_C"/>
</dbReference>
<dbReference type="AlphaFoldDB" id="A0A4R2R1A5"/>
<gene>
    <name evidence="3" type="ORF">EV191_101395</name>
</gene>
<dbReference type="PANTHER" id="PTHR43580">
    <property type="entry name" value="OXIDOREDUCTASE GLYR1-RELATED"/>
    <property type="match status" value="1"/>
</dbReference>
<feature type="domain" description="NADPH-dependent reductive aminase-like C-terminal" evidence="2">
    <location>
        <begin position="167"/>
        <end position="291"/>
    </location>
</feature>
<dbReference type="InterPro" id="IPR013328">
    <property type="entry name" value="6PGD_dom2"/>
</dbReference>
<dbReference type="InterPro" id="IPR036291">
    <property type="entry name" value="NAD(P)-bd_dom_sf"/>
</dbReference>
<accession>A0A4R2R1A5</accession>
<name>A0A4R2R1A5_9PSEU</name>
<sequence length="291" mass="30328">MSTGQASQVTVLGLGAIGAAVSRVLLANGYRTAVWNRSADKATALVEHGARPAASAADAVATSELVILAVTDYAAARAVLEQVGAALTGKVLVNLTTGTPEGARRIQRMARERGADYLDGCVQGGADQVGTAEATLLYSGSLAAYEAHAATLHTLSTSSTFLGESVGTANLYDLAILNLWYESQSAFLHMLATFQDEGEPVKAFVPYAEWILEATRAGFADTATQVAESSYPVEVGGLAEHARVLGDLVEMREKSGVAVAPVAHLAGLVRQRLDSGADRQDLTSVIAAIRR</sequence>
<dbReference type="EMBL" id="SLXQ01000001">
    <property type="protein sequence ID" value="TCP56452.1"/>
    <property type="molecule type" value="Genomic_DNA"/>
</dbReference>
<dbReference type="SUPFAM" id="SSF51735">
    <property type="entry name" value="NAD(P)-binding Rossmann-fold domains"/>
    <property type="match status" value="1"/>
</dbReference>
<dbReference type="Pfam" id="PF21761">
    <property type="entry name" value="RedAm-like_C"/>
    <property type="match status" value="1"/>
</dbReference>
<dbReference type="InterPro" id="IPR006115">
    <property type="entry name" value="6PGDH_NADP-bd"/>
</dbReference>
<dbReference type="GO" id="GO:0050661">
    <property type="term" value="F:NADP binding"/>
    <property type="evidence" value="ECO:0007669"/>
    <property type="project" value="InterPro"/>
</dbReference>
<dbReference type="Pfam" id="PF03446">
    <property type="entry name" value="NAD_binding_2"/>
    <property type="match status" value="1"/>
</dbReference>
<dbReference type="InterPro" id="IPR051265">
    <property type="entry name" value="HIBADH-related_NP60_sf"/>
</dbReference>
<dbReference type="PANTHER" id="PTHR43580:SF2">
    <property type="entry name" value="CYTOKINE-LIKE NUCLEAR FACTOR N-PAC"/>
    <property type="match status" value="1"/>
</dbReference>
<keyword evidence="4" id="KW-1185">Reference proteome</keyword>
<evidence type="ECO:0000259" key="2">
    <source>
        <dbReference type="Pfam" id="PF21761"/>
    </source>
</evidence>
<feature type="domain" description="6-phosphogluconate dehydrogenase NADP-binding" evidence="1">
    <location>
        <begin position="8"/>
        <end position="162"/>
    </location>
</feature>
<dbReference type="OrthoDB" id="9135493at2"/>
<dbReference type="Gene3D" id="1.10.1040.10">
    <property type="entry name" value="N-(1-d-carboxylethyl)-l-norvaline Dehydrogenase, domain 2"/>
    <property type="match status" value="1"/>
</dbReference>
<dbReference type="Proteomes" id="UP000294911">
    <property type="component" value="Unassembled WGS sequence"/>
</dbReference>
<reference evidence="3 4" key="1">
    <citation type="submission" date="2019-03" db="EMBL/GenBank/DDBJ databases">
        <title>Genomic Encyclopedia of Type Strains, Phase IV (KMG-IV): sequencing the most valuable type-strain genomes for metagenomic binning, comparative biology and taxonomic classification.</title>
        <authorList>
            <person name="Goeker M."/>
        </authorList>
    </citation>
    <scope>NUCLEOTIDE SEQUENCE [LARGE SCALE GENOMIC DNA]</scope>
    <source>
        <strain evidence="3 4">DSM 45765</strain>
    </source>
</reference>
<evidence type="ECO:0000259" key="1">
    <source>
        <dbReference type="Pfam" id="PF03446"/>
    </source>
</evidence>
<proteinExistence type="predicted"/>
<dbReference type="Gene3D" id="3.40.50.720">
    <property type="entry name" value="NAD(P)-binding Rossmann-like Domain"/>
    <property type="match status" value="1"/>
</dbReference>
<organism evidence="3 4">
    <name type="scientific">Tamaricihabitans halophyticus</name>
    <dbReference type="NCBI Taxonomy" id="1262583"/>
    <lineage>
        <taxon>Bacteria</taxon>
        <taxon>Bacillati</taxon>
        <taxon>Actinomycetota</taxon>
        <taxon>Actinomycetes</taxon>
        <taxon>Pseudonocardiales</taxon>
        <taxon>Pseudonocardiaceae</taxon>
        <taxon>Tamaricihabitans</taxon>
    </lineage>
</organism>
<evidence type="ECO:0000313" key="4">
    <source>
        <dbReference type="Proteomes" id="UP000294911"/>
    </source>
</evidence>
<protein>
    <submittedName>
        <fullName evidence="3">6-phosphogluconate dehydrogenase-like protein</fullName>
    </submittedName>
</protein>